<dbReference type="AlphaFoldDB" id="A0A8T0FDA9"/>
<evidence type="ECO:0000313" key="16">
    <source>
        <dbReference type="EMBL" id="KAF8787290.1"/>
    </source>
</evidence>
<dbReference type="Gene3D" id="1.25.40.10">
    <property type="entry name" value="Tetratricopeptide repeat domain"/>
    <property type="match status" value="1"/>
</dbReference>
<dbReference type="SMART" id="SM00702">
    <property type="entry name" value="P4Hc"/>
    <property type="match status" value="1"/>
</dbReference>
<dbReference type="Gene3D" id="2.60.120.620">
    <property type="entry name" value="q2cbj1_9rhob like domain"/>
    <property type="match status" value="1"/>
</dbReference>
<dbReference type="GO" id="GO:0005506">
    <property type="term" value="F:iron ion binding"/>
    <property type="evidence" value="ECO:0007669"/>
    <property type="project" value="InterPro"/>
</dbReference>
<gene>
    <name evidence="16" type="ORF">HNY73_008905</name>
</gene>
<accession>A0A8T0FDA9</accession>
<keyword evidence="11" id="KW-0408">Iron</keyword>
<dbReference type="GO" id="GO:0004656">
    <property type="term" value="F:procollagen-proline 4-dioxygenase activity"/>
    <property type="evidence" value="ECO:0007669"/>
    <property type="project" value="UniProtKB-EC"/>
</dbReference>
<dbReference type="InterPro" id="IPR045054">
    <property type="entry name" value="P4HA-like"/>
</dbReference>
<feature type="domain" description="Fe2OG dioxygenase" evidence="15">
    <location>
        <begin position="426"/>
        <end position="533"/>
    </location>
</feature>
<name>A0A8T0FDA9_ARGBR</name>
<comment type="caution">
    <text evidence="16">The sequence shown here is derived from an EMBL/GenBank/DDBJ whole genome shotgun (WGS) entry which is preliminary data.</text>
</comment>
<dbReference type="InterPro" id="IPR059068">
    <property type="entry name" value="TPR_P4H"/>
</dbReference>
<dbReference type="SMART" id="SM00028">
    <property type="entry name" value="TPR"/>
    <property type="match status" value="2"/>
</dbReference>
<evidence type="ECO:0000256" key="5">
    <source>
        <dbReference type="ARBA" id="ARBA00012269"/>
    </source>
</evidence>
<dbReference type="Gene3D" id="6.10.140.1460">
    <property type="match status" value="1"/>
</dbReference>
<reference evidence="16" key="2">
    <citation type="submission" date="2020-06" db="EMBL/GenBank/DDBJ databases">
        <authorList>
            <person name="Sheffer M."/>
        </authorList>
    </citation>
    <scope>NUCLEOTIDE SEQUENCE</scope>
</reference>
<dbReference type="GO" id="GO:0031418">
    <property type="term" value="F:L-ascorbic acid binding"/>
    <property type="evidence" value="ECO:0007669"/>
    <property type="project" value="UniProtKB-KW"/>
</dbReference>
<comment type="subcellular location">
    <subcellularLocation>
        <location evidence="3">Endoplasmic reticulum lumen</location>
    </subcellularLocation>
</comment>
<dbReference type="PANTHER" id="PTHR10869">
    <property type="entry name" value="PROLYL 4-HYDROXYLASE ALPHA SUBUNIT"/>
    <property type="match status" value="1"/>
</dbReference>
<reference evidence="16" key="1">
    <citation type="journal article" date="2020" name="bioRxiv">
        <title>Chromosome-level reference genome of the European wasp spider Argiope bruennichi: a resource for studies on range expansion and evolutionary adaptation.</title>
        <authorList>
            <person name="Sheffer M.M."/>
            <person name="Hoppe A."/>
            <person name="Krehenwinkel H."/>
            <person name="Uhl G."/>
            <person name="Kuss A.W."/>
            <person name="Jensen L."/>
            <person name="Jensen C."/>
            <person name="Gillespie R.G."/>
            <person name="Hoff K.J."/>
            <person name="Prost S."/>
        </authorList>
    </citation>
    <scope>NUCLEOTIDE SEQUENCE</scope>
</reference>
<sequence length="551" mass="62424">MKYHTTLVINVTFLFSYICPLAKTEVYTAIADLGQLLDTDREIIKALENYLAIEQERITNVRWLKEQFEKVYKTANQDEESFLTNPINAFLLVKRLSEDWQTTNRIIEAATSKVMVQNVSYSGLLFPDREDLSGAATALLRLQDTYLLETSQLARGEIEGAKSRSLEFTAGDCFQLGYQAVALEDYKRAIQWLEEALDRLEREELKSANKPSILEFLAHCAFKLNNVKHAIKITRQLLAIAPTHPRAHDNLLHYESVLNTKGDTAFSEEDYDDYSAYYSEYEESDEHDSHSLRALKRALIPAFDNYEKLCRGEHIRSYLEESRLKCRYTTNNNNYLLLQPVKQEILSLDPFICMFHDVISDKDIELFKQIALPLLERATVTNPKSGVLETATYRVSKSAWLKDVVHPRIAHASQVVKDITGLETSTAEELHIINYGIGGHYEPHYDFKKKGEADGFAHLGTGNRIATWIYYLSDVDAGGATVFPKVGVSVKPRKGSAAFWYNLRQNGEGDLNTIHAACPVLSGSKWAPFSEESNPTDSDDQAIGIESIHTD</sequence>
<evidence type="ECO:0000259" key="15">
    <source>
        <dbReference type="PROSITE" id="PS51471"/>
    </source>
</evidence>
<dbReference type="InterPro" id="IPR005123">
    <property type="entry name" value="Oxoglu/Fe-dep_dioxygenase_dom"/>
</dbReference>
<keyword evidence="7" id="KW-0256">Endoplasmic reticulum</keyword>
<proteinExistence type="inferred from homology"/>
<evidence type="ECO:0000256" key="4">
    <source>
        <dbReference type="ARBA" id="ARBA00006511"/>
    </source>
</evidence>
<evidence type="ECO:0000256" key="7">
    <source>
        <dbReference type="ARBA" id="ARBA00022824"/>
    </source>
</evidence>
<comment type="function">
    <text evidence="2">Catalyzes the post-translational formation of 4-hydroxyproline in -Xaa-Pro-Gly- sequences in collagens and other proteins.</text>
</comment>
<dbReference type="Pfam" id="PF13640">
    <property type="entry name" value="2OG-FeII_Oxy_3"/>
    <property type="match status" value="1"/>
</dbReference>
<keyword evidence="17" id="KW-1185">Reference proteome</keyword>
<evidence type="ECO:0000256" key="10">
    <source>
        <dbReference type="ARBA" id="ARBA00023002"/>
    </source>
</evidence>
<comment type="cofactor">
    <cofactor evidence="1">
        <name>L-ascorbate</name>
        <dbReference type="ChEBI" id="CHEBI:38290"/>
    </cofactor>
</comment>
<dbReference type="Pfam" id="PF08336">
    <property type="entry name" value="P4Ha_N"/>
    <property type="match status" value="1"/>
</dbReference>
<dbReference type="EC" id="1.14.11.2" evidence="5"/>
<evidence type="ECO:0000256" key="8">
    <source>
        <dbReference type="ARBA" id="ARBA00022896"/>
    </source>
</evidence>
<keyword evidence="6" id="KW-0479">Metal-binding</keyword>
<dbReference type="FunFam" id="1.25.40.10:FF:000006">
    <property type="entry name" value="Prolyl 4-hydroxylase subunit alpha 2"/>
    <property type="match status" value="1"/>
</dbReference>
<keyword evidence="12" id="KW-0325">Glycoprotein</keyword>
<evidence type="ECO:0000256" key="1">
    <source>
        <dbReference type="ARBA" id="ARBA00001961"/>
    </source>
</evidence>
<dbReference type="SUPFAM" id="SSF48452">
    <property type="entry name" value="TPR-like"/>
    <property type="match status" value="1"/>
</dbReference>
<evidence type="ECO:0000256" key="11">
    <source>
        <dbReference type="ARBA" id="ARBA00023004"/>
    </source>
</evidence>
<evidence type="ECO:0000256" key="12">
    <source>
        <dbReference type="ARBA" id="ARBA00023180"/>
    </source>
</evidence>
<dbReference type="PROSITE" id="PS51471">
    <property type="entry name" value="FE2OG_OXY"/>
    <property type="match status" value="1"/>
</dbReference>
<dbReference type="Pfam" id="PF23558">
    <property type="entry name" value="TPR_P4H"/>
    <property type="match status" value="1"/>
</dbReference>
<comment type="similarity">
    <text evidence="4">Belongs to the P4HA family.</text>
</comment>
<dbReference type="InterPro" id="IPR013547">
    <property type="entry name" value="P4H_N"/>
</dbReference>
<evidence type="ECO:0000256" key="14">
    <source>
        <dbReference type="SAM" id="MobiDB-lite"/>
    </source>
</evidence>
<dbReference type="InterPro" id="IPR019734">
    <property type="entry name" value="TPR_rpt"/>
</dbReference>
<evidence type="ECO:0000256" key="2">
    <source>
        <dbReference type="ARBA" id="ARBA00002035"/>
    </source>
</evidence>
<organism evidence="16 17">
    <name type="scientific">Argiope bruennichi</name>
    <name type="common">Wasp spider</name>
    <name type="synonym">Aranea bruennichi</name>
    <dbReference type="NCBI Taxonomy" id="94029"/>
    <lineage>
        <taxon>Eukaryota</taxon>
        <taxon>Metazoa</taxon>
        <taxon>Ecdysozoa</taxon>
        <taxon>Arthropoda</taxon>
        <taxon>Chelicerata</taxon>
        <taxon>Arachnida</taxon>
        <taxon>Araneae</taxon>
        <taxon>Araneomorphae</taxon>
        <taxon>Entelegynae</taxon>
        <taxon>Araneoidea</taxon>
        <taxon>Araneidae</taxon>
        <taxon>Argiope</taxon>
    </lineage>
</organism>
<feature type="region of interest" description="Disordered" evidence="14">
    <location>
        <begin position="528"/>
        <end position="551"/>
    </location>
</feature>
<dbReference type="InterPro" id="IPR044862">
    <property type="entry name" value="Pro_4_hyd_alph_FE2OG_OXY"/>
</dbReference>
<evidence type="ECO:0000256" key="9">
    <source>
        <dbReference type="ARBA" id="ARBA00022964"/>
    </source>
</evidence>
<dbReference type="EMBL" id="JABXBU010000015">
    <property type="protein sequence ID" value="KAF8787290.1"/>
    <property type="molecule type" value="Genomic_DNA"/>
</dbReference>
<evidence type="ECO:0000256" key="3">
    <source>
        <dbReference type="ARBA" id="ARBA00004319"/>
    </source>
</evidence>
<dbReference type="PANTHER" id="PTHR10869:SF244">
    <property type="entry name" value="PROLYL 4-HYDROXYLASE SUBUNIT ALPHA-2"/>
    <property type="match status" value="1"/>
</dbReference>
<evidence type="ECO:0000256" key="6">
    <source>
        <dbReference type="ARBA" id="ARBA00022723"/>
    </source>
</evidence>
<evidence type="ECO:0000313" key="17">
    <source>
        <dbReference type="Proteomes" id="UP000807504"/>
    </source>
</evidence>
<dbReference type="Proteomes" id="UP000807504">
    <property type="component" value="Unassembled WGS sequence"/>
</dbReference>
<evidence type="ECO:0000256" key="13">
    <source>
        <dbReference type="SAM" id="Coils"/>
    </source>
</evidence>
<dbReference type="InterPro" id="IPR006620">
    <property type="entry name" value="Pro_4_hyd_alph"/>
</dbReference>
<feature type="coiled-coil region" evidence="13">
    <location>
        <begin position="183"/>
        <end position="210"/>
    </location>
</feature>
<keyword evidence="9" id="KW-0223">Dioxygenase</keyword>
<dbReference type="InterPro" id="IPR011990">
    <property type="entry name" value="TPR-like_helical_dom_sf"/>
</dbReference>
<protein>
    <recommendedName>
        <fullName evidence="5">procollagen-proline 4-dioxygenase</fullName>
        <ecNumber evidence="5">1.14.11.2</ecNumber>
    </recommendedName>
</protein>
<dbReference type="GO" id="GO:0005788">
    <property type="term" value="C:endoplasmic reticulum lumen"/>
    <property type="evidence" value="ECO:0007669"/>
    <property type="project" value="UniProtKB-SubCell"/>
</dbReference>
<keyword evidence="13" id="KW-0175">Coiled coil</keyword>
<dbReference type="FunFam" id="2.60.120.620:FF:000001">
    <property type="entry name" value="Prolyl 4-hydroxylase subunit alpha 2"/>
    <property type="match status" value="1"/>
</dbReference>
<keyword evidence="8" id="KW-0847">Vitamin C</keyword>
<keyword evidence="10" id="KW-0560">Oxidoreductase</keyword>